<dbReference type="CDD" id="cd07936">
    <property type="entry name" value="SCAN"/>
    <property type="match status" value="1"/>
</dbReference>
<protein>
    <submittedName>
        <fullName evidence="14">Uncharacterized protein isoform X1</fullName>
    </submittedName>
</protein>
<evidence type="ECO:0000313" key="14">
    <source>
        <dbReference type="RefSeq" id="XP_072844608.1"/>
    </source>
</evidence>
<dbReference type="Pfam" id="PF02023">
    <property type="entry name" value="SCAN"/>
    <property type="match status" value="1"/>
</dbReference>
<dbReference type="InterPro" id="IPR013087">
    <property type="entry name" value="Znf_C2H2_type"/>
</dbReference>
<keyword evidence="4 9" id="KW-0863">Zinc-finger</keyword>
<evidence type="ECO:0000256" key="10">
    <source>
        <dbReference type="SAM" id="MobiDB-lite"/>
    </source>
</evidence>
<feature type="domain" description="C2H2-type" evidence="11">
    <location>
        <begin position="498"/>
        <end position="526"/>
    </location>
</feature>
<sequence length="700" mass="81097">MERTCPPGSTTAQGTSLEATPGLRQSWVTQWQDFLKTLDSPDSGWGNPQRAELWGDAKTFLASFEQVAEACRWPRREWAARLLPALNGDAEQAFRGLQAPDREDYGKVKAAILRREAVKREARRQQFRKFHCQEVEDPRKVYHRLQELCHQWLKPENHTKEQILDLLILEQFLASLPPEIRDDASGGSVAEDHAQRVALTEDFLMRHQEAEMERWQVPFHEITVELEEDPVDTTWRQNCQEAEQKDDQDIISIPDERSLPSSLVFYSSEGQEEANAEIFEEDGNLTSVSLFSDKPEQNVLNPAKTTMYWEVKQGKHQPLTDSQEGLLIPKPGVSSTEQEPEVIFIQTNEEEEVFPVSDSDDDIMENTELARCILLGVEGEGQTALAEVPERSVAVAVQLHEQDCEAPSSQWRMEDEHRELSGLVEIQAVHMRGVRDPRTPNFLSSETRRTYCLKPGFVTDQMTQTGESSYECLVCERIFQNKSHLTRHQRIHTGEKPYKCTECEKAFGRKDKLIGHQRTHHTGRKPFQPFEGEQDFSFSSALVQNQTQYSERRPYGCPECGKSFPVSSMLKRHQKVHGAKKPYECSKCRRRFRWISALKRHQKTHERLFECLECGKTFNQIETLYRHQTVHTGERRYKCSKCGQGFDQRENMLRHEKIHTEEKYQCSGCDKSFSRKDTMLRHQRIHLEENRTVKQETDCG</sequence>
<dbReference type="GeneID" id="110090650"/>
<evidence type="ECO:0000259" key="11">
    <source>
        <dbReference type="PROSITE" id="PS50157"/>
    </source>
</evidence>
<feature type="domain" description="C2H2-type" evidence="11">
    <location>
        <begin position="555"/>
        <end position="582"/>
    </location>
</feature>
<feature type="domain" description="C2H2-type" evidence="11">
    <location>
        <begin position="637"/>
        <end position="664"/>
    </location>
</feature>
<name>A0ABM5FGS2_9SAUR</name>
<reference evidence="13" key="1">
    <citation type="submission" date="2025-05" db="UniProtKB">
        <authorList>
            <consortium name="RefSeq"/>
        </authorList>
    </citation>
    <scope>NUCLEOTIDE SEQUENCE [LARGE SCALE GENOMIC DNA]</scope>
</reference>
<feature type="compositionally biased region" description="Polar residues" evidence="10">
    <location>
        <begin position="7"/>
        <end position="18"/>
    </location>
</feature>
<reference evidence="14" key="2">
    <citation type="submission" date="2025-08" db="UniProtKB">
        <authorList>
            <consortium name="RefSeq"/>
        </authorList>
    </citation>
    <scope>IDENTIFICATION</scope>
</reference>
<dbReference type="PROSITE" id="PS50804">
    <property type="entry name" value="SCAN_BOX"/>
    <property type="match status" value="1"/>
</dbReference>
<dbReference type="Pfam" id="PF13912">
    <property type="entry name" value="zf-C2H2_6"/>
    <property type="match status" value="1"/>
</dbReference>
<keyword evidence="13" id="KW-1185">Reference proteome</keyword>
<feature type="region of interest" description="Disordered" evidence="10">
    <location>
        <begin position="1"/>
        <end position="21"/>
    </location>
</feature>
<dbReference type="RefSeq" id="XP_072844608.1">
    <property type="nucleotide sequence ID" value="XM_072988507.1"/>
</dbReference>
<organism evidence="13 14">
    <name type="scientific">Pogona vitticeps</name>
    <name type="common">central bearded dragon</name>
    <dbReference type="NCBI Taxonomy" id="103695"/>
    <lineage>
        <taxon>Eukaryota</taxon>
        <taxon>Metazoa</taxon>
        <taxon>Chordata</taxon>
        <taxon>Craniata</taxon>
        <taxon>Vertebrata</taxon>
        <taxon>Euteleostomi</taxon>
        <taxon>Lepidosauria</taxon>
        <taxon>Squamata</taxon>
        <taxon>Bifurcata</taxon>
        <taxon>Unidentata</taxon>
        <taxon>Episquamata</taxon>
        <taxon>Toxicofera</taxon>
        <taxon>Iguania</taxon>
        <taxon>Acrodonta</taxon>
        <taxon>Agamidae</taxon>
        <taxon>Amphibolurinae</taxon>
        <taxon>Pogona</taxon>
    </lineage>
</organism>
<feature type="domain" description="C2H2-type" evidence="11">
    <location>
        <begin position="470"/>
        <end position="497"/>
    </location>
</feature>
<feature type="domain" description="C2H2-type" evidence="11">
    <location>
        <begin position="664"/>
        <end position="691"/>
    </location>
</feature>
<dbReference type="SMART" id="SM00355">
    <property type="entry name" value="ZnF_C2H2"/>
    <property type="match status" value="7"/>
</dbReference>
<feature type="domain" description="C2H2-type" evidence="11">
    <location>
        <begin position="609"/>
        <end position="636"/>
    </location>
</feature>
<gene>
    <name evidence="14" type="primary">LOC110090650</name>
</gene>
<evidence type="ECO:0000256" key="1">
    <source>
        <dbReference type="ARBA" id="ARBA00004123"/>
    </source>
</evidence>
<dbReference type="InterPro" id="IPR003309">
    <property type="entry name" value="SCAN_dom"/>
</dbReference>
<keyword evidence="3" id="KW-0677">Repeat</keyword>
<evidence type="ECO:0000256" key="4">
    <source>
        <dbReference type="ARBA" id="ARBA00022771"/>
    </source>
</evidence>
<evidence type="ECO:0000256" key="3">
    <source>
        <dbReference type="ARBA" id="ARBA00022737"/>
    </source>
</evidence>
<comment type="subcellular location">
    <subcellularLocation>
        <location evidence="1">Nucleus</location>
    </subcellularLocation>
</comment>
<evidence type="ECO:0000256" key="5">
    <source>
        <dbReference type="ARBA" id="ARBA00022833"/>
    </source>
</evidence>
<dbReference type="InterPro" id="IPR038269">
    <property type="entry name" value="SCAN_sf"/>
</dbReference>
<dbReference type="InterPro" id="IPR036236">
    <property type="entry name" value="Znf_C2H2_sf"/>
</dbReference>
<keyword evidence="7" id="KW-0804">Transcription</keyword>
<keyword evidence="6" id="KW-0805">Transcription regulation</keyword>
<evidence type="ECO:0000256" key="9">
    <source>
        <dbReference type="PROSITE-ProRule" id="PRU00042"/>
    </source>
</evidence>
<dbReference type="Gene3D" id="3.30.160.60">
    <property type="entry name" value="Classic Zinc Finger"/>
    <property type="match status" value="7"/>
</dbReference>
<evidence type="ECO:0000256" key="6">
    <source>
        <dbReference type="ARBA" id="ARBA00023015"/>
    </source>
</evidence>
<dbReference type="Pfam" id="PF00096">
    <property type="entry name" value="zf-C2H2"/>
    <property type="match status" value="5"/>
</dbReference>
<dbReference type="PROSITE" id="PS50157">
    <property type="entry name" value="ZINC_FINGER_C2H2_2"/>
    <property type="match status" value="7"/>
</dbReference>
<evidence type="ECO:0000256" key="8">
    <source>
        <dbReference type="ARBA" id="ARBA00023242"/>
    </source>
</evidence>
<proteinExistence type="predicted"/>
<dbReference type="PROSITE" id="PS00028">
    <property type="entry name" value="ZINC_FINGER_C2H2_1"/>
    <property type="match status" value="7"/>
</dbReference>
<keyword evidence="5" id="KW-0862">Zinc</keyword>
<dbReference type="PANTHER" id="PTHR24393">
    <property type="entry name" value="ZINC FINGER PROTEIN"/>
    <property type="match status" value="1"/>
</dbReference>
<feature type="domain" description="SCAN box" evidence="12">
    <location>
        <begin position="124"/>
        <end position="181"/>
    </location>
</feature>
<dbReference type="Proteomes" id="UP001652642">
    <property type="component" value="Chromosome 2"/>
</dbReference>
<dbReference type="PANTHER" id="PTHR24393:SF158">
    <property type="entry name" value="C2H2-TYPE DOMAIN-CONTAINING PROTEIN"/>
    <property type="match status" value="1"/>
</dbReference>
<evidence type="ECO:0000256" key="7">
    <source>
        <dbReference type="ARBA" id="ARBA00023163"/>
    </source>
</evidence>
<keyword evidence="8" id="KW-0539">Nucleus</keyword>
<evidence type="ECO:0000256" key="2">
    <source>
        <dbReference type="ARBA" id="ARBA00022723"/>
    </source>
</evidence>
<feature type="domain" description="C2H2-type" evidence="11">
    <location>
        <begin position="583"/>
        <end position="605"/>
    </location>
</feature>
<dbReference type="SMART" id="SM00431">
    <property type="entry name" value="SCAN"/>
    <property type="match status" value="1"/>
</dbReference>
<evidence type="ECO:0000313" key="13">
    <source>
        <dbReference type="Proteomes" id="UP001652642"/>
    </source>
</evidence>
<evidence type="ECO:0000259" key="12">
    <source>
        <dbReference type="PROSITE" id="PS50804"/>
    </source>
</evidence>
<keyword evidence="2" id="KW-0479">Metal-binding</keyword>
<accession>A0ABM5FGS2</accession>
<dbReference type="SUPFAM" id="SSF47353">
    <property type="entry name" value="Retrovirus capsid dimerization domain-like"/>
    <property type="match status" value="1"/>
</dbReference>
<dbReference type="Gene3D" id="1.10.4020.10">
    <property type="entry name" value="DNA breaking-rejoining enzymes"/>
    <property type="match status" value="1"/>
</dbReference>
<dbReference type="SUPFAM" id="SSF57667">
    <property type="entry name" value="beta-beta-alpha zinc fingers"/>
    <property type="match status" value="4"/>
</dbReference>